<evidence type="ECO:0000313" key="10">
    <source>
        <dbReference type="Proteomes" id="UP000250079"/>
    </source>
</evidence>
<evidence type="ECO:0000256" key="7">
    <source>
        <dbReference type="ARBA" id="ARBA00047481"/>
    </source>
</evidence>
<dbReference type="CDD" id="cd00609">
    <property type="entry name" value="AAT_like"/>
    <property type="match status" value="1"/>
</dbReference>
<evidence type="ECO:0000256" key="4">
    <source>
        <dbReference type="ARBA" id="ARBA00022576"/>
    </source>
</evidence>
<organism evidence="9 10">
    <name type="scientific">Granulosicoccus antarcticus IMCC3135</name>
    <dbReference type="NCBI Taxonomy" id="1192854"/>
    <lineage>
        <taxon>Bacteria</taxon>
        <taxon>Pseudomonadati</taxon>
        <taxon>Pseudomonadota</taxon>
        <taxon>Gammaproteobacteria</taxon>
        <taxon>Chromatiales</taxon>
        <taxon>Granulosicoccaceae</taxon>
        <taxon>Granulosicoccus</taxon>
    </lineage>
</organism>
<proteinExistence type="predicted"/>
<feature type="domain" description="Aminotransferase class I/classII large" evidence="8">
    <location>
        <begin position="33"/>
        <end position="359"/>
    </location>
</feature>
<dbReference type="RefSeq" id="WP_088916703.1">
    <property type="nucleotide sequence ID" value="NZ_CP018632.1"/>
</dbReference>
<dbReference type="GO" id="GO:0004400">
    <property type="term" value="F:histidinol-phosphate transaminase activity"/>
    <property type="evidence" value="ECO:0007669"/>
    <property type="project" value="UniProtKB-EC"/>
</dbReference>
<evidence type="ECO:0000313" key="9">
    <source>
        <dbReference type="EMBL" id="ASJ71240.1"/>
    </source>
</evidence>
<dbReference type="InterPro" id="IPR004839">
    <property type="entry name" value="Aminotransferase_I/II_large"/>
</dbReference>
<dbReference type="InterPro" id="IPR015421">
    <property type="entry name" value="PyrdxlP-dep_Trfase_major"/>
</dbReference>
<keyword evidence="9" id="KW-0456">Lyase</keyword>
<dbReference type="GO" id="GO:0016829">
    <property type="term" value="F:lyase activity"/>
    <property type="evidence" value="ECO:0007669"/>
    <property type="project" value="UniProtKB-KW"/>
</dbReference>
<dbReference type="Gene3D" id="3.40.640.10">
    <property type="entry name" value="Type I PLP-dependent aspartate aminotransferase-like (Major domain)"/>
    <property type="match status" value="1"/>
</dbReference>
<comment type="catalytic activity">
    <reaction evidence="7">
        <text>L-histidinol phosphate + 2-oxoglutarate = 3-(imidazol-4-yl)-2-oxopropyl phosphate + L-glutamate</text>
        <dbReference type="Rhea" id="RHEA:23744"/>
        <dbReference type="ChEBI" id="CHEBI:16810"/>
        <dbReference type="ChEBI" id="CHEBI:29985"/>
        <dbReference type="ChEBI" id="CHEBI:57766"/>
        <dbReference type="ChEBI" id="CHEBI:57980"/>
        <dbReference type="EC" id="2.6.1.9"/>
    </reaction>
</comment>
<dbReference type="SUPFAM" id="SSF53383">
    <property type="entry name" value="PLP-dependent transferases"/>
    <property type="match status" value="1"/>
</dbReference>
<dbReference type="AlphaFoldDB" id="A0A2Z2NR74"/>
<dbReference type="Proteomes" id="UP000250079">
    <property type="component" value="Chromosome"/>
</dbReference>
<dbReference type="PANTHER" id="PTHR42885">
    <property type="entry name" value="HISTIDINOL-PHOSPHATE AMINOTRANSFERASE-RELATED"/>
    <property type="match status" value="1"/>
</dbReference>
<comment type="pathway">
    <text evidence="2">Amino-acid biosynthesis; L-histidine biosynthesis; L-histidine from 5-phospho-alpha-D-ribose 1-diphosphate: step 7/9.</text>
</comment>
<evidence type="ECO:0000256" key="6">
    <source>
        <dbReference type="ARBA" id="ARBA00022898"/>
    </source>
</evidence>
<reference evidence="9 10" key="1">
    <citation type="submission" date="2016-12" db="EMBL/GenBank/DDBJ databases">
        <authorList>
            <person name="Song W.-J."/>
            <person name="Kurnit D.M."/>
        </authorList>
    </citation>
    <scope>NUCLEOTIDE SEQUENCE [LARGE SCALE GENOMIC DNA]</scope>
    <source>
        <strain evidence="9 10">IMCC3135</strain>
    </source>
</reference>
<dbReference type="EMBL" id="CP018632">
    <property type="protein sequence ID" value="ASJ71240.1"/>
    <property type="molecule type" value="Genomic_DNA"/>
</dbReference>
<dbReference type="KEGG" id="gai:IMCC3135_05640"/>
<accession>A0A2Z2NR74</accession>
<dbReference type="PANTHER" id="PTHR42885:SF2">
    <property type="entry name" value="HISTIDINOL-PHOSPHATE AMINOTRANSFERASE"/>
    <property type="match status" value="1"/>
</dbReference>
<keyword evidence="10" id="KW-1185">Reference proteome</keyword>
<evidence type="ECO:0000256" key="1">
    <source>
        <dbReference type="ARBA" id="ARBA00001933"/>
    </source>
</evidence>
<comment type="cofactor">
    <cofactor evidence="1">
        <name>pyridoxal 5'-phosphate</name>
        <dbReference type="ChEBI" id="CHEBI:597326"/>
    </cofactor>
</comment>
<dbReference type="InterPro" id="IPR015424">
    <property type="entry name" value="PyrdxlP-dep_Trfase"/>
</dbReference>
<keyword evidence="6" id="KW-0663">Pyridoxal phosphate</keyword>
<name>A0A2Z2NR74_9GAMM</name>
<evidence type="ECO:0000256" key="5">
    <source>
        <dbReference type="ARBA" id="ARBA00022679"/>
    </source>
</evidence>
<dbReference type="Pfam" id="PF00155">
    <property type="entry name" value="Aminotran_1_2"/>
    <property type="match status" value="1"/>
</dbReference>
<dbReference type="InterPro" id="IPR015422">
    <property type="entry name" value="PyrdxlP-dep_Trfase_small"/>
</dbReference>
<evidence type="ECO:0000259" key="8">
    <source>
        <dbReference type="Pfam" id="PF00155"/>
    </source>
</evidence>
<gene>
    <name evidence="9" type="primary">cobD_1</name>
    <name evidence="9" type="ORF">IMCC3135_05640</name>
</gene>
<dbReference type="Gene3D" id="3.90.1150.10">
    <property type="entry name" value="Aspartate Aminotransferase, domain 1"/>
    <property type="match status" value="1"/>
</dbReference>
<evidence type="ECO:0000256" key="2">
    <source>
        <dbReference type="ARBA" id="ARBA00005011"/>
    </source>
</evidence>
<keyword evidence="4" id="KW-0032">Aminotransferase</keyword>
<dbReference type="OrthoDB" id="9809616at2"/>
<protein>
    <recommendedName>
        <fullName evidence="3">histidinol-phosphate transaminase</fullName>
        <ecNumber evidence="3">2.6.1.9</ecNumber>
    </recommendedName>
</protein>
<sequence length="369" mass="41214">MHSNSTQSLFATEAHNPAFFAVRKAMPTKQDPIDFCVPVNRHFPPASLLEDIREALPDIVKYYPDYAEVHQQALSILTRIPASQIIVANGSTELITLICQRAEGPMATCTPTFGQWTDLPQMQGVPIHFIQRQAGNDHVLSVADIVAFVRKYHIRTLVLSNPNNPTGAVMASQHVQQLLEQLADLSAIILDESFIDYSDVVSAANLVEVARNLIVVKSLGKSLGWHGLRLGYAVTHEQRAIELRKQLPCWNINGLAAFVLQRVADMRSELNASFEKTRRDRQAFVESLATIDRLRVFPSQTNFVFAELDPGVSGRALRDALLEQHGCFIRECSNKRGSSQRYLRLAVNLPAENEILVNALQMLLAKWPT</sequence>
<keyword evidence="5" id="KW-0808">Transferase</keyword>
<evidence type="ECO:0000256" key="3">
    <source>
        <dbReference type="ARBA" id="ARBA00012748"/>
    </source>
</evidence>
<dbReference type="GO" id="GO:0030170">
    <property type="term" value="F:pyridoxal phosphate binding"/>
    <property type="evidence" value="ECO:0007669"/>
    <property type="project" value="InterPro"/>
</dbReference>
<dbReference type="EC" id="2.6.1.9" evidence="3"/>